<dbReference type="EMBL" id="JN885995">
    <property type="protein sequence ID" value="AEX62432.1"/>
    <property type="molecule type" value="Genomic_DNA"/>
</dbReference>
<name>H2EDF9_9VIRU</name>
<evidence type="ECO:0000313" key="1">
    <source>
        <dbReference type="EMBL" id="AEX62432.1"/>
    </source>
</evidence>
<dbReference type="SUPFAM" id="SSF48403">
    <property type="entry name" value="Ankyrin repeat"/>
    <property type="match status" value="1"/>
</dbReference>
<dbReference type="InterPro" id="IPR036770">
    <property type="entry name" value="Ankyrin_rpt-contain_sf"/>
</dbReference>
<proteinExistence type="predicted"/>
<dbReference type="Gene3D" id="1.25.40.20">
    <property type="entry name" value="Ankyrin repeat-containing domain"/>
    <property type="match status" value="1"/>
</dbReference>
<evidence type="ECO:0008006" key="2">
    <source>
        <dbReference type="Google" id="ProtNLM"/>
    </source>
</evidence>
<gene>
    <name evidence="1" type="ORF">mv_L227</name>
</gene>
<protein>
    <recommendedName>
        <fullName evidence="2">Ankyrin repeat protein</fullName>
    </recommendedName>
</protein>
<sequence>MKILQIYLVITQKFFYELGDSIKKENFVDKLINLLYLLNDYAIEIFLLFCASNILTDILKKLIDLDVDLNTSKTLPGHIMFISLHHYRNDNSGKFFEYTKLLLDNGAITNMKMVFTNCCLNNDRNSCELIMNYGYVPNQLDPQIINCISCCITNDNVDILQMFFDLGFEINFSHNQIINSICNAIKFRKINVLTLLSNNGLIIDDKNPIILESICHIIKMYFMYSLELNINYWTTDNGGIERTNIVKILNLLKQNGVDFNNVLKISKENLKSSQDENFVEILSNINIDVISLAKLFLQ</sequence>
<organism evidence="1">
    <name type="scientific">Moumouvirus sp. 'Monve'</name>
    <dbReference type="NCBI Taxonomy" id="1128131"/>
    <lineage>
        <taxon>Viruses</taxon>
        <taxon>Varidnaviria</taxon>
        <taxon>Bamfordvirae</taxon>
        <taxon>Nucleocytoviricota</taxon>
        <taxon>Megaviricetes</taxon>
        <taxon>Imitervirales</taxon>
        <taxon>Mimiviridae</taxon>
        <taxon>Megamimivirinae</taxon>
        <taxon>Moumouvirus</taxon>
    </lineage>
</organism>
<accession>H2EDF9</accession>
<reference evidence="1" key="1">
    <citation type="submission" date="2011-10" db="EMBL/GenBank/DDBJ databases">
        <title>Provirophages and transpovirons: unique mobilome of giant viruses.</title>
        <authorList>
            <person name="Desnues C."/>
            <person name="LaScola B."/>
            <person name="Yutin N."/>
            <person name="Fournous G."/>
            <person name="Koonin E."/>
            <person name="Raoult D."/>
        </authorList>
    </citation>
    <scope>NUCLEOTIDE SEQUENCE</scope>
    <source>
        <strain evidence="1">Mv13-mv</strain>
    </source>
</reference>